<dbReference type="SMART" id="SM00256">
    <property type="entry name" value="FBOX"/>
    <property type="match status" value="1"/>
</dbReference>
<dbReference type="SUPFAM" id="SSF81383">
    <property type="entry name" value="F-box domain"/>
    <property type="match status" value="1"/>
</dbReference>
<dbReference type="InterPro" id="IPR050796">
    <property type="entry name" value="SCF_F-box_component"/>
</dbReference>
<feature type="region of interest" description="Disordered" evidence="1">
    <location>
        <begin position="192"/>
        <end position="229"/>
    </location>
</feature>
<dbReference type="InterPro" id="IPR017451">
    <property type="entry name" value="F-box-assoc_interact_dom"/>
</dbReference>
<dbReference type="Proteomes" id="UP001497516">
    <property type="component" value="Chromosome 8"/>
</dbReference>
<proteinExistence type="predicted"/>
<evidence type="ECO:0000313" key="3">
    <source>
        <dbReference type="EMBL" id="CAL1408440.1"/>
    </source>
</evidence>
<dbReference type="PANTHER" id="PTHR31672">
    <property type="entry name" value="BNACNNG10540D PROTEIN"/>
    <property type="match status" value="1"/>
</dbReference>
<evidence type="ECO:0000256" key="1">
    <source>
        <dbReference type="SAM" id="MobiDB-lite"/>
    </source>
</evidence>
<dbReference type="InterPro" id="IPR006527">
    <property type="entry name" value="F-box-assoc_dom_typ1"/>
</dbReference>
<feature type="compositionally biased region" description="Acidic residues" evidence="1">
    <location>
        <begin position="198"/>
        <end position="229"/>
    </location>
</feature>
<gene>
    <name evidence="3" type="ORF">LTRI10_LOCUS48033</name>
</gene>
<dbReference type="AlphaFoldDB" id="A0AAV2GG59"/>
<dbReference type="Gene3D" id="1.20.1280.50">
    <property type="match status" value="1"/>
</dbReference>
<dbReference type="NCBIfam" id="TIGR01640">
    <property type="entry name" value="F_box_assoc_1"/>
    <property type="match status" value="1"/>
</dbReference>
<evidence type="ECO:0000313" key="4">
    <source>
        <dbReference type="Proteomes" id="UP001497516"/>
    </source>
</evidence>
<protein>
    <recommendedName>
        <fullName evidence="2">F-box domain-containing protein</fullName>
    </recommendedName>
</protein>
<reference evidence="3 4" key="1">
    <citation type="submission" date="2024-04" db="EMBL/GenBank/DDBJ databases">
        <authorList>
            <person name="Fracassetti M."/>
        </authorList>
    </citation>
    <scope>NUCLEOTIDE SEQUENCE [LARGE SCALE GENOMIC DNA]</scope>
</reference>
<dbReference type="Pfam" id="PF07734">
    <property type="entry name" value="FBA_1"/>
    <property type="match status" value="1"/>
</dbReference>
<feature type="domain" description="F-box" evidence="2">
    <location>
        <begin position="12"/>
        <end position="53"/>
    </location>
</feature>
<organism evidence="3 4">
    <name type="scientific">Linum trigynum</name>
    <dbReference type="NCBI Taxonomy" id="586398"/>
    <lineage>
        <taxon>Eukaryota</taxon>
        <taxon>Viridiplantae</taxon>
        <taxon>Streptophyta</taxon>
        <taxon>Embryophyta</taxon>
        <taxon>Tracheophyta</taxon>
        <taxon>Spermatophyta</taxon>
        <taxon>Magnoliopsida</taxon>
        <taxon>eudicotyledons</taxon>
        <taxon>Gunneridae</taxon>
        <taxon>Pentapetalae</taxon>
        <taxon>rosids</taxon>
        <taxon>fabids</taxon>
        <taxon>Malpighiales</taxon>
        <taxon>Linaceae</taxon>
        <taxon>Linum</taxon>
    </lineage>
</organism>
<sequence>MSTQSNTSSRYLTHELVIQILLRLPTASSLARFRCVSKSWRSLLSDPEFIRNFLFHHSSKGGNHLRIMIKRLCYDRSVYSLHRFDTLRHISTAAVEEEEEFPTVPYKVRWPNGSSQLDIVGHANGIFCIADGNSDGASDIILWNPETSETRVVPVSPFAHMSGFVVWGQQEQIGFGFDSESNDYKVVRTLQFTQGGNDNDDDDDDGDGDDGDGNYSQDEEDEVEEDESSLELSEVFSLRHGSWRKLEVGFTPGLLYSIPECHEGRFYWWDEGPDGCSTFVSFDIRSEVFETVEVANPVGMSSDFSIRSVSMVKGSVVAVFSDMETVDEPNSLEVWALLNFAGEGWIKLYSIASTLLMNCVHPVGIWRNGRCFLQRYEDGELIVFDPEIGSIVTTDVQLQGEWQFFQIVPYAPSRISLSELA</sequence>
<dbReference type="SUPFAM" id="SSF50965">
    <property type="entry name" value="Galactose oxidase, central domain"/>
    <property type="match status" value="1"/>
</dbReference>
<accession>A0AAV2GG59</accession>
<keyword evidence="4" id="KW-1185">Reference proteome</keyword>
<evidence type="ECO:0000259" key="2">
    <source>
        <dbReference type="SMART" id="SM00256"/>
    </source>
</evidence>
<dbReference type="Pfam" id="PF00646">
    <property type="entry name" value="F-box"/>
    <property type="match status" value="1"/>
</dbReference>
<dbReference type="InterPro" id="IPR036047">
    <property type="entry name" value="F-box-like_dom_sf"/>
</dbReference>
<dbReference type="PANTHER" id="PTHR31672:SF13">
    <property type="entry name" value="F-BOX PROTEIN CPR30-LIKE"/>
    <property type="match status" value="1"/>
</dbReference>
<dbReference type="InterPro" id="IPR011043">
    <property type="entry name" value="Gal_Oxase/kelch_b-propeller"/>
</dbReference>
<name>A0AAV2GG59_9ROSI</name>
<dbReference type="CDD" id="cd22157">
    <property type="entry name" value="F-box_AtFBW1-like"/>
    <property type="match status" value="1"/>
</dbReference>
<dbReference type="InterPro" id="IPR001810">
    <property type="entry name" value="F-box_dom"/>
</dbReference>
<dbReference type="EMBL" id="OZ034821">
    <property type="protein sequence ID" value="CAL1408440.1"/>
    <property type="molecule type" value="Genomic_DNA"/>
</dbReference>